<feature type="transmembrane region" description="Helical" evidence="1">
    <location>
        <begin position="79"/>
        <end position="99"/>
    </location>
</feature>
<name>A0AAD9YZQ9_9ROSI</name>
<dbReference type="Proteomes" id="UP001281410">
    <property type="component" value="Unassembled WGS sequence"/>
</dbReference>
<keyword evidence="1" id="KW-0812">Transmembrane</keyword>
<evidence type="ECO:0000256" key="1">
    <source>
        <dbReference type="SAM" id="Phobius"/>
    </source>
</evidence>
<gene>
    <name evidence="2" type="ORF">Dsin_000101</name>
</gene>
<organism evidence="2 3">
    <name type="scientific">Dipteronia sinensis</name>
    <dbReference type="NCBI Taxonomy" id="43782"/>
    <lineage>
        <taxon>Eukaryota</taxon>
        <taxon>Viridiplantae</taxon>
        <taxon>Streptophyta</taxon>
        <taxon>Embryophyta</taxon>
        <taxon>Tracheophyta</taxon>
        <taxon>Spermatophyta</taxon>
        <taxon>Magnoliopsida</taxon>
        <taxon>eudicotyledons</taxon>
        <taxon>Gunneridae</taxon>
        <taxon>Pentapetalae</taxon>
        <taxon>rosids</taxon>
        <taxon>malvids</taxon>
        <taxon>Sapindales</taxon>
        <taxon>Sapindaceae</taxon>
        <taxon>Hippocastanoideae</taxon>
        <taxon>Acereae</taxon>
        <taxon>Dipteronia</taxon>
    </lineage>
</organism>
<evidence type="ECO:0000313" key="3">
    <source>
        <dbReference type="Proteomes" id="UP001281410"/>
    </source>
</evidence>
<evidence type="ECO:0008006" key="4">
    <source>
        <dbReference type="Google" id="ProtNLM"/>
    </source>
</evidence>
<dbReference type="EMBL" id="JANJYJ010000983">
    <property type="protein sequence ID" value="KAK3169109.1"/>
    <property type="molecule type" value="Genomic_DNA"/>
</dbReference>
<comment type="caution">
    <text evidence="2">The sequence shown here is derived from an EMBL/GenBank/DDBJ whole genome shotgun (WGS) entry which is preliminary data.</text>
</comment>
<keyword evidence="3" id="KW-1185">Reference proteome</keyword>
<keyword evidence="1" id="KW-0472">Membrane</keyword>
<sequence>MVRDLFEEIHLINKRCSMVTIRDSDCSSIFPPINHENLHIQEEEHEHQNPSSTSKEVIISGWLDFGRTKICNLLGNNGAIRGLFGSAAGVAVFVIWWWLRHRRSQRESVDYLKLTIKQKDEKITQLLHQIAQMNQVLVARHKVLTSKLPN</sequence>
<keyword evidence="1" id="KW-1133">Transmembrane helix</keyword>
<proteinExistence type="predicted"/>
<dbReference type="PANTHER" id="PTHR37206:SF1">
    <property type="entry name" value="TRANSMEMBRANE PROTEIN"/>
    <property type="match status" value="1"/>
</dbReference>
<reference evidence="2" key="1">
    <citation type="journal article" date="2023" name="Plant J.">
        <title>Genome sequences and population genomics provide insights into the demographic history, inbreeding, and mutation load of two 'living fossil' tree species of Dipteronia.</title>
        <authorList>
            <person name="Feng Y."/>
            <person name="Comes H.P."/>
            <person name="Chen J."/>
            <person name="Zhu S."/>
            <person name="Lu R."/>
            <person name="Zhang X."/>
            <person name="Li P."/>
            <person name="Qiu J."/>
            <person name="Olsen K.M."/>
            <person name="Qiu Y."/>
        </authorList>
    </citation>
    <scope>NUCLEOTIDE SEQUENCE</scope>
    <source>
        <strain evidence="2">NBL</strain>
    </source>
</reference>
<accession>A0AAD9YZQ9</accession>
<dbReference type="PANTHER" id="PTHR37206">
    <property type="entry name" value="TRANSMEMBRANE PROTEIN"/>
    <property type="match status" value="1"/>
</dbReference>
<protein>
    <recommendedName>
        <fullName evidence="4">Transmembrane protein</fullName>
    </recommendedName>
</protein>
<evidence type="ECO:0000313" key="2">
    <source>
        <dbReference type="EMBL" id="KAK3169109.1"/>
    </source>
</evidence>
<dbReference type="AlphaFoldDB" id="A0AAD9YZQ9"/>